<name>A0A0A9B3L2_ARUDO</name>
<reference evidence="1" key="2">
    <citation type="journal article" date="2015" name="Data Brief">
        <title>Shoot transcriptome of the giant reed, Arundo donax.</title>
        <authorList>
            <person name="Barrero R.A."/>
            <person name="Guerrero F.D."/>
            <person name="Moolhuijzen P."/>
            <person name="Goolsby J.A."/>
            <person name="Tidwell J."/>
            <person name="Bellgard S.E."/>
            <person name="Bellgard M.I."/>
        </authorList>
    </citation>
    <scope>NUCLEOTIDE SEQUENCE</scope>
    <source>
        <tissue evidence="1">Shoot tissue taken approximately 20 cm above the soil surface</tissue>
    </source>
</reference>
<reference evidence="1" key="1">
    <citation type="submission" date="2014-09" db="EMBL/GenBank/DDBJ databases">
        <authorList>
            <person name="Magalhaes I.L.F."/>
            <person name="Oliveira U."/>
            <person name="Santos F.R."/>
            <person name="Vidigal T.H.D.A."/>
            <person name="Brescovit A.D."/>
            <person name="Santos A.J."/>
        </authorList>
    </citation>
    <scope>NUCLEOTIDE SEQUENCE</scope>
    <source>
        <tissue evidence="1">Shoot tissue taken approximately 20 cm above the soil surface</tissue>
    </source>
</reference>
<proteinExistence type="predicted"/>
<organism evidence="1">
    <name type="scientific">Arundo donax</name>
    <name type="common">Giant reed</name>
    <name type="synonym">Donax arundinaceus</name>
    <dbReference type="NCBI Taxonomy" id="35708"/>
    <lineage>
        <taxon>Eukaryota</taxon>
        <taxon>Viridiplantae</taxon>
        <taxon>Streptophyta</taxon>
        <taxon>Embryophyta</taxon>
        <taxon>Tracheophyta</taxon>
        <taxon>Spermatophyta</taxon>
        <taxon>Magnoliopsida</taxon>
        <taxon>Liliopsida</taxon>
        <taxon>Poales</taxon>
        <taxon>Poaceae</taxon>
        <taxon>PACMAD clade</taxon>
        <taxon>Arundinoideae</taxon>
        <taxon>Arundineae</taxon>
        <taxon>Arundo</taxon>
    </lineage>
</organism>
<dbReference type="EMBL" id="GBRH01242140">
    <property type="protein sequence ID" value="JAD55755.1"/>
    <property type="molecule type" value="Transcribed_RNA"/>
</dbReference>
<accession>A0A0A9B3L2</accession>
<dbReference type="AlphaFoldDB" id="A0A0A9B3L2"/>
<evidence type="ECO:0000313" key="1">
    <source>
        <dbReference type="EMBL" id="JAD55755.1"/>
    </source>
</evidence>
<sequence length="50" mass="5454">MAALTKPVKNCGSNASRNFTSTQTIMTAVEELPKLKSCKKNVKQGNEEIN</sequence>
<protein>
    <submittedName>
        <fullName evidence="1">Uncharacterized protein</fullName>
    </submittedName>
</protein>